<accession>A0ABU0F7K7</accession>
<dbReference type="EMBL" id="JAUSVK010000001">
    <property type="protein sequence ID" value="MDQ0390347.1"/>
    <property type="molecule type" value="Genomic_DNA"/>
</dbReference>
<dbReference type="PROSITE" id="PS00061">
    <property type="entry name" value="ADH_SHORT"/>
    <property type="match status" value="1"/>
</dbReference>
<dbReference type="SUPFAM" id="SSF51735">
    <property type="entry name" value="NAD(P)-binding Rossmann-fold domains"/>
    <property type="match status" value="1"/>
</dbReference>
<keyword evidence="6" id="KW-1185">Reference proteome</keyword>
<dbReference type="InterPro" id="IPR002347">
    <property type="entry name" value="SDR_fam"/>
</dbReference>
<dbReference type="PIRSF" id="PIRSF000126">
    <property type="entry name" value="11-beta-HSD1"/>
    <property type="match status" value="1"/>
</dbReference>
<dbReference type="InterPro" id="IPR051019">
    <property type="entry name" value="VLCFA-Steroid_DH"/>
</dbReference>
<dbReference type="InterPro" id="IPR020904">
    <property type="entry name" value="Sc_DH/Rdtase_CS"/>
</dbReference>
<dbReference type="PANTHER" id="PTHR43899">
    <property type="entry name" value="RH59310P"/>
    <property type="match status" value="1"/>
</dbReference>
<evidence type="ECO:0000313" key="6">
    <source>
        <dbReference type="Proteomes" id="UP001237448"/>
    </source>
</evidence>
<dbReference type="PANTHER" id="PTHR43899:SF13">
    <property type="entry name" value="RH59310P"/>
    <property type="match status" value="1"/>
</dbReference>
<dbReference type="InterPro" id="IPR036291">
    <property type="entry name" value="NAD(P)-bd_dom_sf"/>
</dbReference>
<evidence type="ECO:0000256" key="4">
    <source>
        <dbReference type="RuleBase" id="RU000363"/>
    </source>
</evidence>
<dbReference type="PRINTS" id="PR00080">
    <property type="entry name" value="SDRFAMILY"/>
</dbReference>
<comment type="caution">
    <text evidence="5">The sequence shown here is derived from an EMBL/GenBank/DDBJ whole genome shotgun (WGS) entry which is preliminary data.</text>
</comment>
<evidence type="ECO:0000256" key="3">
    <source>
        <dbReference type="ARBA" id="ARBA00023002"/>
    </source>
</evidence>
<evidence type="ECO:0000256" key="2">
    <source>
        <dbReference type="ARBA" id="ARBA00006484"/>
    </source>
</evidence>
<proteinExistence type="inferred from homology"/>
<evidence type="ECO:0000313" key="5">
    <source>
        <dbReference type="EMBL" id="MDQ0390347.1"/>
    </source>
</evidence>
<dbReference type="Pfam" id="PF00106">
    <property type="entry name" value="adh_short"/>
    <property type="match status" value="1"/>
</dbReference>
<sequence>MTGSLPAALVTGASTGIGATYAERLARRGHDLVLVARDQARLEILAARLRAETGVAVDVIRADLTDAADLARVEARLREDARIGLLVNNAGAAAHGGFANPDIEALDRLIRLNVTAVTRLTGAVVPRFLAEGKGAIVNIASVLAVVPEFPLGIYSATKAYVLSFSQALQAELGPRGIYVQAVLPAATRTEIWERSGRDVNTLTGVMDVGELVDAAFVGFDRRELVTIPPLPDAGQWEAFDAARRAMMANFAQDHAAERYRA</sequence>
<dbReference type="RefSeq" id="WP_307421521.1">
    <property type="nucleotide sequence ID" value="NZ_JAUSVK010000001.1"/>
</dbReference>
<dbReference type="Proteomes" id="UP001237448">
    <property type="component" value="Unassembled WGS sequence"/>
</dbReference>
<protein>
    <submittedName>
        <fullName evidence="5">Short-subunit dehydrogenase</fullName>
    </submittedName>
</protein>
<name>A0ABU0F7K7_9HYPH</name>
<comment type="similarity">
    <text evidence="2 4">Belongs to the short-chain dehydrogenases/reductases (SDR) family.</text>
</comment>
<organism evidence="5 6">
    <name type="scientific">Labrys monachus</name>
    <dbReference type="NCBI Taxonomy" id="217067"/>
    <lineage>
        <taxon>Bacteria</taxon>
        <taxon>Pseudomonadati</taxon>
        <taxon>Pseudomonadota</taxon>
        <taxon>Alphaproteobacteria</taxon>
        <taxon>Hyphomicrobiales</taxon>
        <taxon>Xanthobacteraceae</taxon>
        <taxon>Labrys</taxon>
    </lineage>
</organism>
<reference evidence="5 6" key="1">
    <citation type="submission" date="2023-07" db="EMBL/GenBank/DDBJ databases">
        <title>Genomic Encyclopedia of Type Strains, Phase IV (KMG-IV): sequencing the most valuable type-strain genomes for metagenomic binning, comparative biology and taxonomic classification.</title>
        <authorList>
            <person name="Goeker M."/>
        </authorList>
    </citation>
    <scope>NUCLEOTIDE SEQUENCE [LARGE SCALE GENOMIC DNA]</scope>
    <source>
        <strain evidence="5 6">DSM 5896</strain>
    </source>
</reference>
<comment type="subcellular location">
    <subcellularLocation>
        <location evidence="1">Endoplasmic reticulum</location>
    </subcellularLocation>
</comment>
<keyword evidence="3" id="KW-0560">Oxidoreductase</keyword>
<evidence type="ECO:0000256" key="1">
    <source>
        <dbReference type="ARBA" id="ARBA00004240"/>
    </source>
</evidence>
<dbReference type="PRINTS" id="PR00081">
    <property type="entry name" value="GDHRDH"/>
</dbReference>
<dbReference type="Gene3D" id="3.40.50.720">
    <property type="entry name" value="NAD(P)-binding Rossmann-like Domain"/>
    <property type="match status" value="1"/>
</dbReference>
<gene>
    <name evidence="5" type="ORF">J3R73_000139</name>
</gene>